<dbReference type="SMART" id="SM00926">
    <property type="entry name" value="Molybdop_Fe4S4"/>
    <property type="match status" value="1"/>
</dbReference>
<dbReference type="InterPro" id="IPR006963">
    <property type="entry name" value="Mopterin_OxRdtase_4Fe-4S_dom"/>
</dbReference>
<dbReference type="PANTHER" id="PTHR43742">
    <property type="entry name" value="TRIMETHYLAMINE-N-OXIDE REDUCTASE"/>
    <property type="match status" value="1"/>
</dbReference>
<dbReference type="Proteomes" id="UP000236884">
    <property type="component" value="Chromosome"/>
</dbReference>
<dbReference type="GO" id="GO:0043546">
    <property type="term" value="F:molybdopterin cofactor binding"/>
    <property type="evidence" value="ECO:0007669"/>
    <property type="project" value="InterPro"/>
</dbReference>
<keyword evidence="5" id="KW-0560">Oxidoreductase</keyword>
<dbReference type="GO" id="GO:0016491">
    <property type="term" value="F:oxidoreductase activity"/>
    <property type="evidence" value="ECO:0007669"/>
    <property type="project" value="UniProtKB-KW"/>
</dbReference>
<dbReference type="PROSITE" id="PS51669">
    <property type="entry name" value="4FE4S_MOW_BIS_MGD"/>
    <property type="match status" value="1"/>
</dbReference>
<dbReference type="EMBL" id="AP014946">
    <property type="protein sequence ID" value="BAT59466.1"/>
    <property type="molecule type" value="Genomic_DNA"/>
</dbReference>
<dbReference type="InterPro" id="IPR009010">
    <property type="entry name" value="Asp_de-COase-like_dom_sf"/>
</dbReference>
<dbReference type="InterPro" id="IPR050612">
    <property type="entry name" value="Prok_Mopterin_Oxidored"/>
</dbReference>
<keyword evidence="4" id="KW-0479">Metal-binding</keyword>
<evidence type="ECO:0000259" key="8">
    <source>
        <dbReference type="PROSITE" id="PS51669"/>
    </source>
</evidence>
<evidence type="ECO:0000256" key="5">
    <source>
        <dbReference type="ARBA" id="ARBA00023002"/>
    </source>
</evidence>
<dbReference type="EC" id="4.2.1.112" evidence="9"/>
<dbReference type="PROSITE" id="PS00490">
    <property type="entry name" value="MOLYBDOPTERIN_PROK_2"/>
    <property type="match status" value="1"/>
</dbReference>
<keyword evidence="3" id="KW-0500">Molybdenum</keyword>
<evidence type="ECO:0000256" key="2">
    <source>
        <dbReference type="ARBA" id="ARBA00010312"/>
    </source>
</evidence>
<comment type="cofactor">
    <cofactor evidence="1">
        <name>Mo-bis(molybdopterin guanine dinucleotide)</name>
        <dbReference type="ChEBI" id="CHEBI:60539"/>
    </cofactor>
</comment>
<evidence type="ECO:0000256" key="3">
    <source>
        <dbReference type="ARBA" id="ARBA00022505"/>
    </source>
</evidence>
<dbReference type="Gene3D" id="3.40.228.10">
    <property type="entry name" value="Dimethylsulfoxide Reductase, domain 2"/>
    <property type="match status" value="1"/>
</dbReference>
<dbReference type="Gene3D" id="2.20.25.90">
    <property type="entry name" value="ADC-like domains"/>
    <property type="match status" value="1"/>
</dbReference>
<evidence type="ECO:0000256" key="6">
    <source>
        <dbReference type="ARBA" id="ARBA00023004"/>
    </source>
</evidence>
<dbReference type="PANTHER" id="PTHR43742:SF6">
    <property type="entry name" value="OXIDOREDUCTASE YYAE-RELATED"/>
    <property type="match status" value="1"/>
</dbReference>
<name>A0A0S3PU48_9BRAD</name>
<keyword evidence="6" id="KW-0408">Iron</keyword>
<dbReference type="SUPFAM" id="SSF50692">
    <property type="entry name" value="ADC-like"/>
    <property type="match status" value="1"/>
</dbReference>
<evidence type="ECO:0000256" key="4">
    <source>
        <dbReference type="ARBA" id="ARBA00022723"/>
    </source>
</evidence>
<sequence length="725" mass="78947">MQSHQSGVTVVPSTCWECGAICGSLLTVQNERVTKIAPNPAHPASTGAFCIKGIRGAREWTDQAVRLRSPLRRVGDRGSGRFERISWDDALDETAAALRKVRAAHGPLAIAGAVSGAFFSRGLFMALLMRSLGSPNWLINQDLCGGCRGVSQKMTGLDVAGGEDIDNANCVMIVGRNPAIADPPQWMAIKRAKAKGAKIVVIDPFRSPAVEIADLWLRPAPGTDGALALALTHVLIAEDMYSREDVEHWCHGFDALAERVRPCTPEWAQRETGISASDIVTAARVYGEGPSCIVTGHGIDAASNGVQTFRAYECLIGISGNVDRIGGNRRSKKPPGFRTYFDILFDSAFRLPADVEEQRIGAAKFPLWSGPLGFQMACHNPSVIEAILTGNPYPIKALYMSGVNIAVTYPDTKRTIDALKSLDHVVVAAHTMTPTAAWADIVLPKTTTLEEEQVHIHQGGPCVTFTAAAGRPNGDVKSDIEIARGLIERLAADGDADERFLPWRSQAEFNRFLLADSEVDIDLLKKTGFYTFPFEQRNFHSKPFATPTGKIELYSETMASVGHDPLPNYIPPSYRHTTPDIQAIYPLVLQTGLREKSYHHSRFREQAWARKVSPDPIVYIHPKTAEDYGISDNVWIVVEVAGGSGSCRLKAKITDDTLPGVLTTGVGWWLPEAPAPHFGARDVNINHALPYGSRWDRASGSADTRGLACRLELLTDAALSEREET</sequence>
<protein>
    <submittedName>
        <fullName evidence="9">Acetylene hydratase</fullName>
        <ecNumber evidence="9">4.2.1.112</ecNumber>
    </submittedName>
</protein>
<comment type="similarity">
    <text evidence="2">Belongs to the prokaryotic molybdopterin-containing oxidoreductase family.</text>
</comment>
<dbReference type="Pfam" id="PF01568">
    <property type="entry name" value="Molydop_binding"/>
    <property type="match status" value="1"/>
</dbReference>
<gene>
    <name evidence="9" type="ORF">GJW-30_1_01999</name>
</gene>
<evidence type="ECO:0000256" key="7">
    <source>
        <dbReference type="ARBA" id="ARBA00023014"/>
    </source>
</evidence>
<dbReference type="InterPro" id="IPR006656">
    <property type="entry name" value="Mopterin_OxRdtase"/>
</dbReference>
<accession>A0A0S3PU48</accession>
<dbReference type="AlphaFoldDB" id="A0A0S3PU48"/>
<dbReference type="GO" id="GO:0051536">
    <property type="term" value="F:iron-sulfur cluster binding"/>
    <property type="evidence" value="ECO:0007669"/>
    <property type="project" value="UniProtKB-KW"/>
</dbReference>
<keyword evidence="9" id="KW-0456">Lyase</keyword>
<keyword evidence="10" id="KW-1185">Reference proteome</keyword>
<evidence type="ECO:0000256" key="1">
    <source>
        <dbReference type="ARBA" id="ARBA00001942"/>
    </source>
</evidence>
<evidence type="ECO:0000313" key="9">
    <source>
        <dbReference type="EMBL" id="BAT59466.1"/>
    </source>
</evidence>
<dbReference type="Gene3D" id="3.40.50.740">
    <property type="match status" value="1"/>
</dbReference>
<dbReference type="KEGG" id="vgo:GJW-30_1_01999"/>
<dbReference type="Gene3D" id="2.40.40.20">
    <property type="match status" value="1"/>
</dbReference>
<organism evidence="9 10">
    <name type="scientific">Variibacter gotjawalensis</name>
    <dbReference type="NCBI Taxonomy" id="1333996"/>
    <lineage>
        <taxon>Bacteria</taxon>
        <taxon>Pseudomonadati</taxon>
        <taxon>Pseudomonadota</taxon>
        <taxon>Alphaproteobacteria</taxon>
        <taxon>Hyphomicrobiales</taxon>
        <taxon>Nitrobacteraceae</taxon>
        <taxon>Variibacter</taxon>
    </lineage>
</organism>
<feature type="domain" description="4Fe-4S Mo/W bis-MGD-type" evidence="8">
    <location>
        <begin position="8"/>
        <end position="64"/>
    </location>
</feature>
<proteinExistence type="inferred from homology"/>
<evidence type="ECO:0000313" key="10">
    <source>
        <dbReference type="Proteomes" id="UP000236884"/>
    </source>
</evidence>
<dbReference type="InterPro" id="IPR006655">
    <property type="entry name" value="Mopterin_OxRdtase_prok_CS"/>
</dbReference>
<dbReference type="OrthoDB" id="9810782at2"/>
<dbReference type="InterPro" id="IPR006657">
    <property type="entry name" value="MoPterin_dinucl-bd_dom"/>
</dbReference>
<dbReference type="GO" id="GO:0018818">
    <property type="term" value="F:acetylene hydratase activity"/>
    <property type="evidence" value="ECO:0007669"/>
    <property type="project" value="UniProtKB-EC"/>
</dbReference>
<dbReference type="SUPFAM" id="SSF53706">
    <property type="entry name" value="Formate dehydrogenase/DMSO reductase, domains 1-3"/>
    <property type="match status" value="1"/>
</dbReference>
<dbReference type="Pfam" id="PF00384">
    <property type="entry name" value="Molybdopterin"/>
    <property type="match status" value="1"/>
</dbReference>
<dbReference type="Pfam" id="PF04879">
    <property type="entry name" value="Molybdop_Fe4S4"/>
    <property type="match status" value="1"/>
</dbReference>
<dbReference type="GO" id="GO:0046872">
    <property type="term" value="F:metal ion binding"/>
    <property type="evidence" value="ECO:0007669"/>
    <property type="project" value="UniProtKB-KW"/>
</dbReference>
<reference evidence="9 10" key="1">
    <citation type="submission" date="2015-08" db="EMBL/GenBank/DDBJ databases">
        <title>Investigation of the bacterial diversity of lava forest soil.</title>
        <authorList>
            <person name="Lee J.S."/>
        </authorList>
    </citation>
    <scope>NUCLEOTIDE SEQUENCE [LARGE SCALE GENOMIC DNA]</scope>
    <source>
        <strain evidence="9 10">GJW-30</strain>
    </source>
</reference>
<keyword evidence="7" id="KW-0411">Iron-sulfur</keyword>